<accession>A0ACD3RKW8</accession>
<proteinExistence type="predicted"/>
<comment type="caution">
    <text evidence="1">The sequence shown here is derived from an EMBL/GenBank/DDBJ whole genome shotgun (WGS) entry which is preliminary data.</text>
</comment>
<dbReference type="EMBL" id="CM011678">
    <property type="protein sequence ID" value="TMS19354.1"/>
    <property type="molecule type" value="Genomic_DNA"/>
</dbReference>
<evidence type="ECO:0000313" key="1">
    <source>
        <dbReference type="EMBL" id="TMS19354.1"/>
    </source>
</evidence>
<organism evidence="1 2">
    <name type="scientific">Larimichthys crocea</name>
    <name type="common">Large yellow croaker</name>
    <name type="synonym">Pseudosciaena crocea</name>
    <dbReference type="NCBI Taxonomy" id="215358"/>
    <lineage>
        <taxon>Eukaryota</taxon>
        <taxon>Metazoa</taxon>
        <taxon>Chordata</taxon>
        <taxon>Craniata</taxon>
        <taxon>Vertebrata</taxon>
        <taxon>Euteleostomi</taxon>
        <taxon>Actinopterygii</taxon>
        <taxon>Neopterygii</taxon>
        <taxon>Teleostei</taxon>
        <taxon>Neoteleostei</taxon>
        <taxon>Acanthomorphata</taxon>
        <taxon>Eupercaria</taxon>
        <taxon>Sciaenidae</taxon>
        <taxon>Larimichthys</taxon>
    </lineage>
</organism>
<dbReference type="Proteomes" id="UP000793456">
    <property type="component" value="Chromosome V"/>
</dbReference>
<gene>
    <name evidence="1" type="ORF">E3U43_003675</name>
</gene>
<keyword evidence="2" id="KW-1185">Reference proteome</keyword>
<reference evidence="1" key="1">
    <citation type="submission" date="2018-11" db="EMBL/GenBank/DDBJ databases">
        <title>The sequence and de novo assembly of Larimichthys crocea genome using PacBio and Hi-C technologies.</title>
        <authorList>
            <person name="Xu P."/>
            <person name="Chen B."/>
            <person name="Zhou Z."/>
            <person name="Ke Q."/>
            <person name="Wu Y."/>
            <person name="Bai H."/>
            <person name="Pu F."/>
        </authorList>
    </citation>
    <scope>NUCLEOTIDE SEQUENCE</scope>
    <source>
        <tissue evidence="1">Muscle</tissue>
    </source>
</reference>
<sequence>MIDSSNIKALYRRAQAHKELKDIKACVDDLNNLLKVEPKNSAALKLLQDVQKKK</sequence>
<evidence type="ECO:0000313" key="2">
    <source>
        <dbReference type="Proteomes" id="UP000793456"/>
    </source>
</evidence>
<protein>
    <submittedName>
        <fullName evidence="1">Uncharacterized protein</fullName>
    </submittedName>
</protein>
<name>A0ACD3RKW8_LARCR</name>